<comment type="similarity">
    <text evidence="1">Belongs to the bacterial solute-binding protein ModA family.</text>
</comment>
<reference evidence="5 6" key="1">
    <citation type="submission" date="2019-12" db="EMBL/GenBank/DDBJ databases">
        <title>Novel species isolated from a subtropical stream in China.</title>
        <authorList>
            <person name="Lu H."/>
        </authorList>
    </citation>
    <scope>NUCLEOTIDE SEQUENCE [LARGE SCALE GENOMIC DNA]</scope>
    <source>
        <strain evidence="5 6">CY13W</strain>
    </source>
</reference>
<dbReference type="Proteomes" id="UP000478090">
    <property type="component" value="Unassembled WGS sequence"/>
</dbReference>
<dbReference type="NCBIfam" id="TIGR01256">
    <property type="entry name" value="modA"/>
    <property type="match status" value="1"/>
</dbReference>
<dbReference type="EMBL" id="WWCM01000001">
    <property type="protein sequence ID" value="MYM38175.1"/>
    <property type="molecule type" value="Genomic_DNA"/>
</dbReference>
<feature type="chain" id="PRO_5046953798" evidence="4">
    <location>
        <begin position="28"/>
        <end position="255"/>
    </location>
</feature>
<dbReference type="SUPFAM" id="SSF53850">
    <property type="entry name" value="Periplasmic binding protein-like II"/>
    <property type="match status" value="1"/>
</dbReference>
<dbReference type="PIRSF" id="PIRSF004846">
    <property type="entry name" value="ModA"/>
    <property type="match status" value="1"/>
</dbReference>
<dbReference type="Gene3D" id="3.40.190.10">
    <property type="entry name" value="Periplasmic binding protein-like II"/>
    <property type="match status" value="2"/>
</dbReference>
<organism evidence="5 6">
    <name type="scientific">Duganella qianjiadongensis</name>
    <dbReference type="NCBI Taxonomy" id="2692176"/>
    <lineage>
        <taxon>Bacteria</taxon>
        <taxon>Pseudomonadati</taxon>
        <taxon>Pseudomonadota</taxon>
        <taxon>Betaproteobacteria</taxon>
        <taxon>Burkholderiales</taxon>
        <taxon>Oxalobacteraceae</taxon>
        <taxon>Telluria group</taxon>
        <taxon>Duganella</taxon>
    </lineage>
</organism>
<keyword evidence="3 4" id="KW-0732">Signal</keyword>
<keyword evidence="6" id="KW-1185">Reference proteome</keyword>
<dbReference type="PANTHER" id="PTHR30632">
    <property type="entry name" value="MOLYBDATE-BINDING PERIPLASMIC PROTEIN"/>
    <property type="match status" value="1"/>
</dbReference>
<keyword evidence="2" id="KW-0479">Metal-binding</keyword>
<protein>
    <submittedName>
        <fullName evidence="5">Molybdate ABC transporter substrate-binding protein</fullName>
    </submittedName>
</protein>
<name>A0ABW9VH50_9BURK</name>
<comment type="caution">
    <text evidence="5">The sequence shown here is derived from an EMBL/GenBank/DDBJ whole genome shotgun (WGS) entry which is preliminary data.</text>
</comment>
<dbReference type="Pfam" id="PF13531">
    <property type="entry name" value="SBP_bac_11"/>
    <property type="match status" value="1"/>
</dbReference>
<proteinExistence type="inferred from homology"/>
<evidence type="ECO:0000256" key="1">
    <source>
        <dbReference type="ARBA" id="ARBA00009175"/>
    </source>
</evidence>
<evidence type="ECO:0000313" key="6">
    <source>
        <dbReference type="Proteomes" id="UP000478090"/>
    </source>
</evidence>
<evidence type="ECO:0000313" key="5">
    <source>
        <dbReference type="EMBL" id="MYM38175.1"/>
    </source>
</evidence>
<dbReference type="InterPro" id="IPR005950">
    <property type="entry name" value="ModA"/>
</dbReference>
<dbReference type="RefSeq" id="WP_161037561.1">
    <property type="nucleotide sequence ID" value="NZ_WWCM01000001.1"/>
</dbReference>
<dbReference type="PANTHER" id="PTHR30632:SF0">
    <property type="entry name" value="SULFATE-BINDING PROTEIN"/>
    <property type="match status" value="1"/>
</dbReference>
<gene>
    <name evidence="5" type="primary">modA</name>
    <name evidence="5" type="ORF">GTP27_02425</name>
</gene>
<evidence type="ECO:0000256" key="2">
    <source>
        <dbReference type="ARBA" id="ARBA00022723"/>
    </source>
</evidence>
<accession>A0ABW9VH50</accession>
<feature type="signal peptide" evidence="4">
    <location>
        <begin position="1"/>
        <end position="27"/>
    </location>
</feature>
<sequence>MSGQAVKHTVLALSVLVVSMALAPARAAELTVSAAASLSNAFKEIAAAYEKQHGGDKVQFNFAASDALLQQIAKGAPVDVFASADQETMDKAEGMKLLAAGSRTNFASNTLVLIKPADSKYGVGALRDLAQAGVQRIAIGNPASVPAGRYARQAMEQAGLWNGVLNKLIYATSVRQSLDYVARGEVDAGFVYATDAALFKDKVQLVATVPTATPVTYPIAVVASSTQAQAARQFSAFVQSAAAQTILARYGFGRP</sequence>
<dbReference type="InterPro" id="IPR050682">
    <property type="entry name" value="ModA/WtpA"/>
</dbReference>
<evidence type="ECO:0000256" key="3">
    <source>
        <dbReference type="ARBA" id="ARBA00022729"/>
    </source>
</evidence>
<evidence type="ECO:0000256" key="4">
    <source>
        <dbReference type="SAM" id="SignalP"/>
    </source>
</evidence>